<reference evidence="2" key="1">
    <citation type="submission" date="2025-08" db="UniProtKB">
        <authorList>
            <consortium name="RefSeq"/>
        </authorList>
    </citation>
    <scope>IDENTIFICATION</scope>
</reference>
<protein>
    <submittedName>
        <fullName evidence="2">Triggering receptor expressed on myeloid cells 3-like</fullName>
    </submittedName>
</protein>
<evidence type="ECO:0000313" key="2">
    <source>
        <dbReference type="RefSeq" id="XP_045150677.1"/>
    </source>
</evidence>
<organism evidence="1 2">
    <name type="scientific">Echinops telfairi</name>
    <name type="common">Lesser hedgehog tenrec</name>
    <dbReference type="NCBI Taxonomy" id="9371"/>
    <lineage>
        <taxon>Eukaryota</taxon>
        <taxon>Metazoa</taxon>
        <taxon>Chordata</taxon>
        <taxon>Craniata</taxon>
        <taxon>Vertebrata</taxon>
        <taxon>Euteleostomi</taxon>
        <taxon>Mammalia</taxon>
        <taxon>Eutheria</taxon>
        <taxon>Afrotheria</taxon>
        <taxon>Tenrecidae</taxon>
        <taxon>Tenrecinae</taxon>
        <taxon>Echinops</taxon>
    </lineage>
</organism>
<accession>A0AC55DFZ7</accession>
<gene>
    <name evidence="2" type="primary">LOC123522230</name>
</gene>
<evidence type="ECO:0000313" key="1">
    <source>
        <dbReference type="Proteomes" id="UP000694863"/>
    </source>
</evidence>
<sequence length="152" mass="16957">MRGTGLLKGPQLLLLLLLLLYISGSQADDIGEEQECLTEGANLTVLCPYNDRKYGSSLKAWQRVRSQGPPETLVRTTTKSLEAESVRSGRFLLEDFPTDAVMKVTVIGFQRQDAGLYQCVIDLSPQDLFVLHHPYRLVYCNGEAAFPAQRKP</sequence>
<keyword evidence="1" id="KW-1185">Reference proteome</keyword>
<dbReference type="RefSeq" id="XP_045150677.1">
    <property type="nucleotide sequence ID" value="XM_045294742.1"/>
</dbReference>
<proteinExistence type="predicted"/>
<name>A0AC55DFZ7_ECHTE</name>
<dbReference type="Proteomes" id="UP000694863">
    <property type="component" value="Unplaced"/>
</dbReference>